<dbReference type="EMBL" id="OZ034821">
    <property type="protein sequence ID" value="CAL1405482.1"/>
    <property type="molecule type" value="Genomic_DNA"/>
</dbReference>
<reference evidence="2 3" key="1">
    <citation type="submission" date="2024-04" db="EMBL/GenBank/DDBJ databases">
        <authorList>
            <person name="Fracassetti M."/>
        </authorList>
    </citation>
    <scope>NUCLEOTIDE SEQUENCE [LARGE SCALE GENOMIC DNA]</scope>
</reference>
<dbReference type="AlphaFoldDB" id="A0AAV2G5F5"/>
<keyword evidence="3" id="KW-1185">Reference proteome</keyword>
<evidence type="ECO:0000256" key="1">
    <source>
        <dbReference type="SAM" id="MobiDB-lite"/>
    </source>
</evidence>
<evidence type="ECO:0000313" key="2">
    <source>
        <dbReference type="EMBL" id="CAL1405482.1"/>
    </source>
</evidence>
<evidence type="ECO:0000313" key="3">
    <source>
        <dbReference type="Proteomes" id="UP001497516"/>
    </source>
</evidence>
<protein>
    <submittedName>
        <fullName evidence="2">Uncharacterized protein</fullName>
    </submittedName>
</protein>
<organism evidence="2 3">
    <name type="scientific">Linum trigynum</name>
    <dbReference type="NCBI Taxonomy" id="586398"/>
    <lineage>
        <taxon>Eukaryota</taxon>
        <taxon>Viridiplantae</taxon>
        <taxon>Streptophyta</taxon>
        <taxon>Embryophyta</taxon>
        <taxon>Tracheophyta</taxon>
        <taxon>Spermatophyta</taxon>
        <taxon>Magnoliopsida</taxon>
        <taxon>eudicotyledons</taxon>
        <taxon>Gunneridae</taxon>
        <taxon>Pentapetalae</taxon>
        <taxon>rosids</taxon>
        <taxon>fabids</taxon>
        <taxon>Malpighiales</taxon>
        <taxon>Linaceae</taxon>
        <taxon>Linum</taxon>
    </lineage>
</organism>
<dbReference type="Proteomes" id="UP001497516">
    <property type="component" value="Chromosome 8"/>
</dbReference>
<gene>
    <name evidence="2" type="ORF">LTRI10_LOCUS45266</name>
</gene>
<accession>A0AAV2G5F5</accession>
<feature type="region of interest" description="Disordered" evidence="1">
    <location>
        <begin position="33"/>
        <end position="92"/>
    </location>
</feature>
<name>A0AAV2G5F5_9ROSI</name>
<proteinExistence type="predicted"/>
<sequence>MEVTTSSPMKATAGARSATKILTTLTAGVAGRSGKMAVSGGGNEAASDRRRGGINFRQEVLGSGVPQGRMGSLKTGDRKPAATEAKTLWSPR</sequence>